<evidence type="ECO:0000313" key="1">
    <source>
        <dbReference type="EMBL" id="ANV78993.1"/>
    </source>
</evidence>
<reference evidence="1" key="2">
    <citation type="journal article" date="2015" name="ISME J.">
        <title>A new class of marine Euryarchaeota group II from the Mediterranean deep chlorophyll maximum.</title>
        <authorList>
            <person name="Martin-Cuadrado A.B."/>
            <person name="Garcia-Heredia I."/>
            <person name="Molto A.G."/>
            <person name="Lopez-Ubeda R."/>
            <person name="Kimes N."/>
            <person name="Lopez-Garcia P."/>
            <person name="Moreira D."/>
            <person name="Rodriguez-Valera F."/>
        </authorList>
    </citation>
    <scope>NUCLEOTIDE SEQUENCE</scope>
</reference>
<sequence length="339" mass="40301">MVSERNNVKFPMWRKKMDASMFVEKNTYIPDWVIDNLWKIRETFTHSSKNNIQSEVDIQYNNPRGKPSMHDGWVTTTRYQGKRNDVMRLYFDNDVKKLFKRDFFMTYRRTLERTLRDWNSSKAEKEIPFWELIDIEYDDEDCTFILTPHYNLSDANPSKFFTDIELDDDKKEMVSKEREIEQKVSDTLSSAKVATAMPHRDSKPRESKMMAVDILLLRKGGSAKRFKWNKMPDGRKIHIKYSKWYADGKDYFWYGITPKSLEIAQRERIDAFGFITGVEGCVIVDMKTLLTYVTEAGTSVHEEDKSEIRHFHLFINRDMKLIYGHTKESIFNSEFIPFD</sequence>
<name>A0A1B1T9R2_9ARCH</name>
<dbReference type="AlphaFoldDB" id="A0A1B1T9R2"/>
<protein>
    <submittedName>
        <fullName evidence="1">Uncharacterized protein</fullName>
    </submittedName>
</protein>
<accession>A0A1B1T9R2</accession>
<reference evidence="1" key="1">
    <citation type="submission" date="2014-11" db="EMBL/GenBank/DDBJ databases">
        <authorList>
            <person name="Zhu J."/>
            <person name="Qi W."/>
            <person name="Song R."/>
        </authorList>
    </citation>
    <scope>NUCLEOTIDE SEQUENCE</scope>
</reference>
<organism evidence="1">
    <name type="scientific">uncultured Poseidoniia archaeon</name>
    <dbReference type="NCBI Taxonomy" id="1697135"/>
    <lineage>
        <taxon>Archaea</taxon>
        <taxon>Methanobacteriati</taxon>
        <taxon>Thermoplasmatota</taxon>
        <taxon>Candidatus Poseidoniia</taxon>
        <taxon>environmental samples</taxon>
    </lineage>
</organism>
<dbReference type="EMBL" id="KP211808">
    <property type="protein sequence ID" value="ANV78993.1"/>
    <property type="molecule type" value="Genomic_DNA"/>
</dbReference>
<proteinExistence type="predicted"/>